<reference evidence="1" key="1">
    <citation type="journal article" date="2015" name="Nature">
        <title>Complex archaea that bridge the gap between prokaryotes and eukaryotes.</title>
        <authorList>
            <person name="Spang A."/>
            <person name="Saw J.H."/>
            <person name="Jorgensen S.L."/>
            <person name="Zaremba-Niedzwiedzka K."/>
            <person name="Martijn J."/>
            <person name="Lind A.E."/>
            <person name="van Eijk R."/>
            <person name="Schleper C."/>
            <person name="Guy L."/>
            <person name="Ettema T.J."/>
        </authorList>
    </citation>
    <scope>NUCLEOTIDE SEQUENCE</scope>
</reference>
<dbReference type="EMBL" id="LAZR01067102">
    <property type="protein sequence ID" value="KKK52276.1"/>
    <property type="molecule type" value="Genomic_DNA"/>
</dbReference>
<sequence length="108" mass="11916">MVGLATCDVQEVVAPPFPKWYVEIDIRDSERGRLMDEVRTALLDLPDRNGIKTLYYGCILIVCVNIETAVHVAEHLDAKGFSFMLPLLGEIAEIRSSNAGAVIVKSRA</sequence>
<gene>
    <name evidence="1" type="ORF">LCGC14_3106570</name>
</gene>
<organism evidence="1">
    <name type="scientific">marine sediment metagenome</name>
    <dbReference type="NCBI Taxonomy" id="412755"/>
    <lineage>
        <taxon>unclassified sequences</taxon>
        <taxon>metagenomes</taxon>
        <taxon>ecological metagenomes</taxon>
    </lineage>
</organism>
<accession>A0A0F8YW81</accession>
<evidence type="ECO:0000313" key="1">
    <source>
        <dbReference type="EMBL" id="KKK52276.1"/>
    </source>
</evidence>
<dbReference type="AlphaFoldDB" id="A0A0F8YW81"/>
<name>A0A0F8YW81_9ZZZZ</name>
<protein>
    <submittedName>
        <fullName evidence="1">Uncharacterized protein</fullName>
    </submittedName>
</protein>
<comment type="caution">
    <text evidence="1">The sequence shown here is derived from an EMBL/GenBank/DDBJ whole genome shotgun (WGS) entry which is preliminary data.</text>
</comment>
<proteinExistence type="predicted"/>